<organism evidence="4 5">
    <name type="scientific">Haloferula rosea</name>
    <dbReference type="NCBI Taxonomy" id="490093"/>
    <lineage>
        <taxon>Bacteria</taxon>
        <taxon>Pseudomonadati</taxon>
        <taxon>Verrucomicrobiota</taxon>
        <taxon>Verrucomicrobiia</taxon>
        <taxon>Verrucomicrobiales</taxon>
        <taxon>Verrucomicrobiaceae</taxon>
        <taxon>Haloferula</taxon>
    </lineage>
</organism>
<keyword evidence="2" id="KW-0472">Membrane</keyword>
<sequence>MIIVRLLLAGLLCAFSVSRAQETLFMEVPRATYPEDKTRVEFEALFSKPPPHGYLPVRVNIVNQRKTDGSINISTRSETGSDPSSDSELTSEFELFSKSATATSHDLLVPLTTDFEGDGTTVRVTMGGSFGRNSGGVSSSFAPDSAAVLMSESLYTPSSSTLDAELNGRSSGYGSYEFAARFEPTRMPADWRAYVGYDALLLTNTDWNKVPADARNGIEQWVRMGGRVVIYRIGGSGSFNSLGIEGEPDGSTMPYGYGSFELDSIQQVGTGLSAKKTVSRFSGGSKAGRPHRLSLIKDYSSAWPLHIAFGQQKFSYALFIIVLIVFGVLVGPVNLFVFAKSGQRHKLFITTPIISLATSVLLIVLILAKDGVGGRGMRVALIEVVPGQSENRAYVTQEQVSRTGVLVGGSFGLTEDAAITPVPIENSAWARLSPGMGGGGMRYTAKFKEGNLDVTGDWFQSRSEQAQLIQAVVPTRGRIEIKNSSGAPILSSTFEFPIESLYYKDRSGGYWKAVDLEAGNSVKASPINRAEYELARDTEGSKLALRQRRSLLEATGRAGHFFAVTSEAPAVETFDSIDWISTQTIITGPIVR</sequence>
<keyword evidence="3" id="KW-0732">Signal</keyword>
<comment type="caution">
    <text evidence="4">The sequence shown here is derived from an EMBL/GenBank/DDBJ whole genome shotgun (WGS) entry which is preliminary data.</text>
</comment>
<name>A0A934RF54_9BACT</name>
<dbReference type="AlphaFoldDB" id="A0A934RF54"/>
<evidence type="ECO:0000256" key="2">
    <source>
        <dbReference type="SAM" id="Phobius"/>
    </source>
</evidence>
<evidence type="ECO:0008006" key="6">
    <source>
        <dbReference type="Google" id="ProtNLM"/>
    </source>
</evidence>
<evidence type="ECO:0000256" key="3">
    <source>
        <dbReference type="SAM" id="SignalP"/>
    </source>
</evidence>
<feature type="transmembrane region" description="Helical" evidence="2">
    <location>
        <begin position="314"/>
        <end position="335"/>
    </location>
</feature>
<feature type="chain" id="PRO_5037313741" description="DUF2207 domain-containing protein" evidence="3">
    <location>
        <begin position="21"/>
        <end position="592"/>
    </location>
</feature>
<dbReference type="Proteomes" id="UP000658278">
    <property type="component" value="Unassembled WGS sequence"/>
</dbReference>
<evidence type="ECO:0000313" key="4">
    <source>
        <dbReference type="EMBL" id="MBK1827406.1"/>
    </source>
</evidence>
<dbReference type="RefSeq" id="WP_200278857.1">
    <property type="nucleotide sequence ID" value="NZ_JAENII010000007.1"/>
</dbReference>
<keyword evidence="5" id="KW-1185">Reference proteome</keyword>
<proteinExistence type="predicted"/>
<feature type="region of interest" description="Disordered" evidence="1">
    <location>
        <begin position="69"/>
        <end position="89"/>
    </location>
</feature>
<dbReference type="EMBL" id="JAENII010000007">
    <property type="protein sequence ID" value="MBK1827406.1"/>
    <property type="molecule type" value="Genomic_DNA"/>
</dbReference>
<feature type="signal peptide" evidence="3">
    <location>
        <begin position="1"/>
        <end position="20"/>
    </location>
</feature>
<accession>A0A934RF54</accession>
<keyword evidence="2" id="KW-0812">Transmembrane</keyword>
<gene>
    <name evidence="4" type="ORF">JIN81_10255</name>
</gene>
<evidence type="ECO:0000256" key="1">
    <source>
        <dbReference type="SAM" id="MobiDB-lite"/>
    </source>
</evidence>
<evidence type="ECO:0000313" key="5">
    <source>
        <dbReference type="Proteomes" id="UP000658278"/>
    </source>
</evidence>
<keyword evidence="2" id="KW-1133">Transmembrane helix</keyword>
<feature type="transmembrane region" description="Helical" evidence="2">
    <location>
        <begin position="347"/>
        <end position="368"/>
    </location>
</feature>
<protein>
    <recommendedName>
        <fullName evidence="6">DUF2207 domain-containing protein</fullName>
    </recommendedName>
</protein>
<reference evidence="4" key="1">
    <citation type="submission" date="2021-01" db="EMBL/GenBank/DDBJ databases">
        <title>Modified the classification status of verrucomicrobia.</title>
        <authorList>
            <person name="Feng X."/>
        </authorList>
    </citation>
    <scope>NUCLEOTIDE SEQUENCE</scope>
    <source>
        <strain evidence="4">KCTC 22201</strain>
    </source>
</reference>